<organism evidence="2 3">
    <name type="scientific">Portunus trituberculatus</name>
    <name type="common">Swimming crab</name>
    <name type="synonym">Neptunus trituberculatus</name>
    <dbReference type="NCBI Taxonomy" id="210409"/>
    <lineage>
        <taxon>Eukaryota</taxon>
        <taxon>Metazoa</taxon>
        <taxon>Ecdysozoa</taxon>
        <taxon>Arthropoda</taxon>
        <taxon>Crustacea</taxon>
        <taxon>Multicrustacea</taxon>
        <taxon>Malacostraca</taxon>
        <taxon>Eumalacostraca</taxon>
        <taxon>Eucarida</taxon>
        <taxon>Decapoda</taxon>
        <taxon>Pleocyemata</taxon>
        <taxon>Brachyura</taxon>
        <taxon>Eubrachyura</taxon>
        <taxon>Portunoidea</taxon>
        <taxon>Portunidae</taxon>
        <taxon>Portuninae</taxon>
        <taxon>Portunus</taxon>
    </lineage>
</organism>
<dbReference type="PANTHER" id="PTHR31475:SF5">
    <property type="entry name" value="UPF0462 PROTEIN C4ORF33 HOMOLOG"/>
    <property type="match status" value="1"/>
</dbReference>
<sequence>MPISISRLRWGQHIVLLLSGQRITVRHSLQMKVETDIGVNTWTGSAAIPVTYLPERVTLFNAYAIHGSGADRVYESLYPAPSTAPNPDFEKRKGRVADAACEAHWLGCARASQPLLVGSITCAHDPAVPAGALGKTSHEADKRCCLRLSPLRVARVSVGRRAVVVVLPLGRAWGQSGVKCQKASSKRFGQVCLDRCTDTGELQTLSQPPTARQQ</sequence>
<evidence type="ECO:0000256" key="1">
    <source>
        <dbReference type="ARBA" id="ARBA00038085"/>
    </source>
</evidence>
<evidence type="ECO:0000313" key="3">
    <source>
        <dbReference type="Proteomes" id="UP000324222"/>
    </source>
</evidence>
<proteinExistence type="inferred from homology"/>
<comment type="caution">
    <text evidence="2">The sequence shown here is derived from an EMBL/GenBank/DDBJ whole genome shotgun (WGS) entry which is preliminary data.</text>
</comment>
<name>A0A5B7CHC8_PORTR</name>
<dbReference type="Proteomes" id="UP000324222">
    <property type="component" value="Unassembled WGS sequence"/>
</dbReference>
<dbReference type="AlphaFoldDB" id="A0A5B7CHC8"/>
<dbReference type="PANTHER" id="PTHR31475">
    <property type="entry name" value="UPF0462 PROTEIN"/>
    <property type="match status" value="1"/>
</dbReference>
<reference evidence="2 3" key="1">
    <citation type="submission" date="2019-05" db="EMBL/GenBank/DDBJ databases">
        <title>Another draft genome of Portunus trituberculatus and its Hox gene families provides insights of decapod evolution.</title>
        <authorList>
            <person name="Jeong J.-H."/>
            <person name="Song I."/>
            <person name="Kim S."/>
            <person name="Choi T."/>
            <person name="Kim D."/>
            <person name="Ryu S."/>
            <person name="Kim W."/>
        </authorList>
    </citation>
    <scope>NUCLEOTIDE SEQUENCE [LARGE SCALE GENOMIC DNA]</scope>
    <source>
        <tissue evidence="2">Muscle</tissue>
    </source>
</reference>
<evidence type="ECO:0000313" key="2">
    <source>
        <dbReference type="EMBL" id="MPC08750.1"/>
    </source>
</evidence>
<dbReference type="EMBL" id="VSRR010000042">
    <property type="protein sequence ID" value="MPC08750.1"/>
    <property type="molecule type" value="Genomic_DNA"/>
</dbReference>
<accession>A0A5B7CHC8</accession>
<comment type="similarity">
    <text evidence="1">Belongs to the UPF0462 family.</text>
</comment>
<gene>
    <name evidence="2" type="primary">CD033_0</name>
    <name evidence="2" type="ORF">E2C01_001345</name>
</gene>
<keyword evidence="3" id="KW-1185">Reference proteome</keyword>
<dbReference type="OrthoDB" id="10056816at2759"/>
<protein>
    <submittedName>
        <fullName evidence="2">UPF0462 protein C4orf33</fullName>
    </submittedName>
</protein>